<feature type="transmembrane region" description="Helical" evidence="12">
    <location>
        <begin position="218"/>
        <end position="235"/>
    </location>
</feature>
<dbReference type="InterPro" id="IPR023299">
    <property type="entry name" value="ATPase_P-typ_cyto_dom_N"/>
</dbReference>
<dbReference type="Gene3D" id="2.70.150.10">
    <property type="entry name" value="Calcium-transporting ATPase, cytoplasmic transduction domain A"/>
    <property type="match status" value="1"/>
</dbReference>
<evidence type="ECO:0000256" key="11">
    <source>
        <dbReference type="SAM" id="MobiDB-lite"/>
    </source>
</evidence>
<evidence type="ECO:0000256" key="3">
    <source>
        <dbReference type="ARBA" id="ARBA00022692"/>
    </source>
</evidence>
<evidence type="ECO:0000256" key="8">
    <source>
        <dbReference type="ARBA" id="ARBA00023136"/>
    </source>
</evidence>
<feature type="compositionally biased region" description="Acidic residues" evidence="11">
    <location>
        <begin position="2631"/>
        <end position="2643"/>
    </location>
</feature>
<feature type="compositionally biased region" description="Polar residues" evidence="11">
    <location>
        <begin position="49"/>
        <end position="70"/>
    </location>
</feature>
<dbReference type="PANTHER" id="PTHR24093">
    <property type="entry name" value="CATION TRANSPORTING ATPASE"/>
    <property type="match status" value="1"/>
</dbReference>
<dbReference type="GO" id="GO:0005886">
    <property type="term" value="C:plasma membrane"/>
    <property type="evidence" value="ECO:0007669"/>
    <property type="project" value="TreeGrafter"/>
</dbReference>
<dbReference type="Proteomes" id="UP000717515">
    <property type="component" value="Unassembled WGS sequence"/>
</dbReference>
<dbReference type="GO" id="GO:0012505">
    <property type="term" value="C:endomembrane system"/>
    <property type="evidence" value="ECO:0007669"/>
    <property type="project" value="UniProtKB-SubCell"/>
</dbReference>
<protein>
    <recommendedName>
        <fullName evidence="13">CUB domain-containing protein</fullName>
    </recommendedName>
</protein>
<feature type="region of interest" description="Disordered" evidence="11">
    <location>
        <begin position="2287"/>
        <end position="2404"/>
    </location>
</feature>
<feature type="transmembrane region" description="Helical" evidence="12">
    <location>
        <begin position="1024"/>
        <end position="1043"/>
    </location>
</feature>
<keyword evidence="6" id="KW-0460">Magnesium</keyword>
<dbReference type="Gene3D" id="2.60.120.290">
    <property type="entry name" value="Spermadhesin, CUB domain"/>
    <property type="match status" value="1"/>
</dbReference>
<dbReference type="GO" id="GO:0046872">
    <property type="term" value="F:metal ion binding"/>
    <property type="evidence" value="ECO:0007669"/>
    <property type="project" value="UniProtKB-KW"/>
</dbReference>
<dbReference type="GO" id="GO:0005388">
    <property type="term" value="F:P-type calcium transporter activity"/>
    <property type="evidence" value="ECO:0007669"/>
    <property type="project" value="TreeGrafter"/>
</dbReference>
<dbReference type="InterPro" id="IPR035914">
    <property type="entry name" value="Sperma_CUB_dom_sf"/>
</dbReference>
<feature type="transmembrane region" description="Helical" evidence="12">
    <location>
        <begin position="502"/>
        <end position="529"/>
    </location>
</feature>
<feature type="compositionally biased region" description="Low complexity" evidence="11">
    <location>
        <begin position="34"/>
        <end position="46"/>
    </location>
</feature>
<dbReference type="Pfam" id="PF00690">
    <property type="entry name" value="Cation_ATPase_N"/>
    <property type="match status" value="1"/>
</dbReference>
<comment type="subcellular location">
    <subcellularLocation>
        <location evidence="1">Endomembrane system</location>
        <topology evidence="1">Multi-pass membrane protein</topology>
    </subcellularLocation>
</comment>
<keyword evidence="9" id="KW-1015">Disulfide bond</keyword>
<keyword evidence="3 12" id="KW-0812">Transmembrane</keyword>
<feature type="compositionally biased region" description="Basic and acidic residues" evidence="11">
    <location>
        <begin position="2287"/>
        <end position="2297"/>
    </location>
</feature>
<dbReference type="GO" id="GO:0000166">
    <property type="term" value="F:nucleotide binding"/>
    <property type="evidence" value="ECO:0007669"/>
    <property type="project" value="InterPro"/>
</dbReference>
<feature type="region of interest" description="Disordered" evidence="11">
    <location>
        <begin position="2478"/>
        <end position="2592"/>
    </location>
</feature>
<feature type="compositionally biased region" description="Polar residues" evidence="11">
    <location>
        <begin position="1200"/>
        <end position="1224"/>
    </location>
</feature>
<feature type="coiled-coil region" evidence="10">
    <location>
        <begin position="2138"/>
        <end position="2172"/>
    </location>
</feature>
<evidence type="ECO:0000256" key="12">
    <source>
        <dbReference type="SAM" id="Phobius"/>
    </source>
</evidence>
<evidence type="ECO:0000256" key="7">
    <source>
        <dbReference type="ARBA" id="ARBA00022989"/>
    </source>
</evidence>
<dbReference type="SUPFAM" id="SSF81653">
    <property type="entry name" value="Calcium ATPase, transduction domain A"/>
    <property type="match status" value="1"/>
</dbReference>
<dbReference type="PROSITE" id="PS00154">
    <property type="entry name" value="ATPASE_E1_E2"/>
    <property type="match status" value="1"/>
</dbReference>
<dbReference type="Pfam" id="PF13246">
    <property type="entry name" value="Cation_ATPase"/>
    <property type="match status" value="1"/>
</dbReference>
<evidence type="ECO:0000256" key="1">
    <source>
        <dbReference type="ARBA" id="ARBA00004127"/>
    </source>
</evidence>
<dbReference type="InterPro" id="IPR018303">
    <property type="entry name" value="ATPase_P-typ_P_site"/>
</dbReference>
<keyword evidence="4" id="KW-0479">Metal-binding</keyword>
<dbReference type="Pfam" id="PF00122">
    <property type="entry name" value="E1-E2_ATPase"/>
    <property type="match status" value="1"/>
</dbReference>
<evidence type="ECO:0000256" key="5">
    <source>
        <dbReference type="ARBA" id="ARBA00022737"/>
    </source>
</evidence>
<evidence type="ECO:0000256" key="10">
    <source>
        <dbReference type="SAM" id="Coils"/>
    </source>
</evidence>
<dbReference type="SUPFAM" id="SSF49854">
    <property type="entry name" value="Spermadhesin, CUB domain"/>
    <property type="match status" value="1"/>
</dbReference>
<keyword evidence="10" id="KW-0175">Coiled coil</keyword>
<organism evidence="14 15">
    <name type="scientific">Mortierella alpina</name>
    <name type="common">Oleaginous fungus</name>
    <name type="synonym">Mortierella renispora</name>
    <dbReference type="NCBI Taxonomy" id="64518"/>
    <lineage>
        <taxon>Eukaryota</taxon>
        <taxon>Fungi</taxon>
        <taxon>Fungi incertae sedis</taxon>
        <taxon>Mucoromycota</taxon>
        <taxon>Mortierellomycotina</taxon>
        <taxon>Mortierellomycetes</taxon>
        <taxon>Mortierellales</taxon>
        <taxon>Mortierellaceae</taxon>
        <taxon>Mortierella</taxon>
    </lineage>
</organism>
<dbReference type="Gene3D" id="2.120.10.80">
    <property type="entry name" value="Kelch-type beta propeller"/>
    <property type="match status" value="1"/>
</dbReference>
<feature type="domain" description="CUB" evidence="13">
    <location>
        <begin position="1292"/>
        <end position="1419"/>
    </location>
</feature>
<feature type="region of interest" description="Disordered" evidence="11">
    <location>
        <begin position="1196"/>
        <end position="1278"/>
    </location>
</feature>
<dbReference type="SUPFAM" id="SSF81665">
    <property type="entry name" value="Calcium ATPase, transmembrane domain M"/>
    <property type="match status" value="1"/>
</dbReference>
<feature type="compositionally biased region" description="Basic and acidic residues" evidence="11">
    <location>
        <begin position="2393"/>
        <end position="2404"/>
    </location>
</feature>
<dbReference type="InterPro" id="IPR015915">
    <property type="entry name" value="Kelch-typ_b-propeller"/>
</dbReference>
<feature type="transmembrane region" description="Helical" evidence="12">
    <location>
        <begin position="461"/>
        <end position="482"/>
    </location>
</feature>
<feature type="compositionally biased region" description="Acidic residues" evidence="11">
    <location>
        <begin position="1240"/>
        <end position="1262"/>
    </location>
</feature>
<keyword evidence="2" id="KW-0880">Kelch repeat</keyword>
<dbReference type="InterPro" id="IPR036412">
    <property type="entry name" value="HAD-like_sf"/>
</dbReference>
<comment type="caution">
    <text evidence="14">The sequence shown here is derived from an EMBL/GenBank/DDBJ whole genome shotgun (WGS) entry which is preliminary data.</text>
</comment>
<feature type="compositionally biased region" description="Low complexity" evidence="11">
    <location>
        <begin position="1225"/>
        <end position="1239"/>
    </location>
</feature>
<dbReference type="Gene3D" id="3.40.1110.10">
    <property type="entry name" value="Calcium-transporting ATPase, cytoplasmic domain N"/>
    <property type="match status" value="1"/>
</dbReference>
<dbReference type="InterPro" id="IPR004014">
    <property type="entry name" value="ATPase_P-typ_cation-transptr_N"/>
</dbReference>
<feature type="transmembrane region" description="Helical" evidence="12">
    <location>
        <begin position="262"/>
        <end position="283"/>
    </location>
</feature>
<dbReference type="PANTHER" id="PTHR24093:SF369">
    <property type="entry name" value="CALCIUM-TRANSPORTING ATPASE"/>
    <property type="match status" value="1"/>
</dbReference>
<dbReference type="Pfam" id="PF24981">
    <property type="entry name" value="Beta-prop_ATRN-LZTR1"/>
    <property type="match status" value="1"/>
</dbReference>
<evidence type="ECO:0000259" key="13">
    <source>
        <dbReference type="PROSITE" id="PS01180"/>
    </source>
</evidence>
<feature type="compositionally biased region" description="Polar residues" evidence="11">
    <location>
        <begin position="13"/>
        <end position="26"/>
    </location>
</feature>
<dbReference type="PROSITE" id="PS01180">
    <property type="entry name" value="CUB"/>
    <property type="match status" value="1"/>
</dbReference>
<feature type="compositionally biased region" description="Low complexity" evidence="11">
    <location>
        <begin position="2341"/>
        <end position="2350"/>
    </location>
</feature>
<gene>
    <name evidence="14" type="ORF">KVV02_005592</name>
</gene>
<dbReference type="SUPFAM" id="SSF56784">
    <property type="entry name" value="HAD-like"/>
    <property type="match status" value="1"/>
</dbReference>
<dbReference type="InterPro" id="IPR023298">
    <property type="entry name" value="ATPase_P-typ_TM_dom_sf"/>
</dbReference>
<sequence>MEPDPDKVADNTAPHTQANTDDTLANPQPPQEPPSSTQSETSTAAQLPPHSNQQASATTVMDSNPPIHSNEQPHQEPQPHAELQQQHPAQGDAVAARPNNNGPFAFTPDELMDLIDPKSPELLSKYGGVEGILLGLHADPVRGLSTADGGGALDKVVTNAAEKIDTPAAPATPYQLGNVDTAAVSVEDRVQYFGRNVLTKRKAKNIFQLMWIALQEKILILLLIAAIVSIALGIYEDYGMKHEPTLRFTKDYVPYYALDPKISWVEGVAILVAVVIVVMVGSINDYQKEAQFRKLNAKKEDREVKVIRNGATVLLSVYDILVGDILHLEPGDVIAADGIFLGGHNLKCDESAMTGESDAVKKVTFEELKKLEEAEAAAANGQESKIQTNHEGIEVIAEPQHGLHGHDPFIISGSKVLEGVGLYVATGVGPNSFHGRTMMSLRTEAEDTPLQVKLNLLAERIAKLGSLAALLMLIILIIRYFVGFKANGVPASALIVKSLVDIVIAAVTVVVVAVPEGLPLAVTLALAFATTRMLKDNNLVRVLAACETMGNATTVCSDKTGTLTQNRMTIVAGTLGVNTRFIADAPEGESNARASIPINRHAVPMSQLVGNLPPAVTTLMHEAIAINSSAFESEDDKGNLSFIGSKTEVALLDFSKKIGGADYRQLREATPIIHLYPFSSERKSMATIVQLAPNKFRLHAKGASEIIMKRCDKVLQISSSPDQDVPLSEKDREADLTELELTTDLQTQVHKTIISYATQSLRTIGVAYRDFESWPPAGVELNGDGEVPFAAVAESQLTLIGVVGIEDPLRDGVPEAVLACQRAGVFVRMVTGDNILTAKSIATQCGIYTQGGIIMEGPKFRALSGEEMDAVIPRLQKQKPVMSAVQLLWVNLIMDTLAALALATDPPTPDLLDRQPEPRTAPLISFTMWKMILGQAILQLTITFVLEYAGMSILNYDETPAWLQPKIDANPNSDVRGAYIGFKRQELDTMVFNTFVFLQIFNEVNCRRLDNHLNIFAGIHRNTYFIVIFFLMVLFQALIVQFGGAAFETEKLNGIQWLICILLGMLSIPVGVIIRLIPEEIFGPIKNWVNHPVPMAGAFPTGYDGHGGDIGRVSSMPVSVGSNRQGSMVGGAQSPYPNREALVWNSAITKVRSELSVFKALRGGRLSADPKLGDRHVLHAGAMVPSLVATSVGAGWAPRSSGSGYSTSQADVSGASPRSNPQEQPSSSLVPESASASAVQDDDESGSVDQDDDLQEEEEEPEALAQDPRLRQNKASGQLALRRDVKKTSYNCDSLSPQTLGPAWNGTFMSNAPDGVYPSETRSCTWTIQAMPAIESATGSAHYIVELRFWTPIQLVCGIDYLTVYDGPDTTSPVIARLCGNMMDKPPVLYSSGSTMTAVFSTQARSPGSFGFKAGWISVSHALDLSFSNTIETAGSKDFTPRSQHAMAYDANKDIVYITGGTSFETPFLSMNDVITYSFANNRWNKLTSKKKTPDARLGHYSFVYNNDVYIFGGVTNYAGMADVWKFALNNKQWLEQFPANPDLVPNGRRGAACVFISTGNHTGRLYVFGGMNSAGETMRELSYFDVTTSRWSKVDHQNSVGLTGATAIYHPATDSIYFFGGMVNQTTRNVIPYQYFIQHDLWHALPPKFDPLTSTPVPSPYTDGDSLAPWPLNASLGDSNDSDSEDGSSLGGRSAQYSTGQQYLPPVMYDPLSAVWAPADVMGEDIVVVFGGMRPFGLGSNVRDQSCYARTVSMYDLSCQNWTSFDVTDAAGEAIQTRVNHTMVIRPPGASGGSRTSWTAYIFGGFDGAHRSDVLNITLNLTPMAAADVNNCRALRWCNLYDDCQNCNPTYCSYVNGLCLFDTDKAEISSAPSSAPFYLLGAAADVPRNGTVQDLIRQRPELQSQVLSSLDTCPARTGLNIGTVQEYEIQPGQEMTFKTYIDAQDHDILFEIRTTPPTMSLQFSSLNVWEGYMNMYWRATHGLTDDSWDGVSGTSSPIPSDIPPLSPGQNGTMRPDGPVVTLAGTLNTSELMNRWTRYAGLDGSPSSSALRETVSTTDLLFLAGDPRRFSGYYVYSIKNSNAEKVPFTLMVTLVNHSDGEDGTGRPKFDLATLGFVMVGFIVGVLLLILVGRKIRKMLEEREQVRRAAAELRMFQEEEEEEERRRQEAMATTATADRGSFKDMKPMYRVVVGVQDQQQWDLLGSPMLGLQPNTLRHRSVRHSAPMTMSATATAMAASLEAPTRRATTMSAAAALTPPTITTTTPAKDWESTTSTLPRSWSDPLEIHVIDDQEDRRSSTGRSSDVIRDLGSMSSMSKLGRSKTSSSMERERSFSSLQRTWSLGSLSNSSSMKRFLGPTTRTVSEEKEGLSGSSSPMSTEDEVNAGGRRASTGSHHDENSVKEKDDLDHEVIELGTLAAHVTDDEIHIEAPLLLLPRRRGCEHRNPIRVQPISIEPLPFHGGLVPRTRRHLLRYQRTLQRHAASHHPGGSPRGSLASRRREMKEGGLGGGRESAKTRRGALQTARTAASRLTLLTGGGDNRRPGRSGEGQGYLLSRESSLLGADDGEKSPLGEEDRRRGRRITMKDQAAAVQEQEYEPGPLLAVNVLIVFPGDAGTRQVLKAGVEKEKDSKVEEEEEEEEEEEGGGGTGEDASRTDEEEGEGEERLPPMAIGTVMVPDPVRWWAYKARQQVDRRRFEREMRRLHLLKKETRLPEKAMP</sequence>
<proteinExistence type="predicted"/>
<feature type="transmembrane region" description="Helical" evidence="12">
    <location>
        <begin position="923"/>
        <end position="946"/>
    </location>
</feature>
<dbReference type="Gene3D" id="1.20.1110.10">
    <property type="entry name" value="Calcium-transporting ATPase, transmembrane domain"/>
    <property type="match status" value="2"/>
</dbReference>
<keyword evidence="7 12" id="KW-1133">Transmembrane helix</keyword>
<evidence type="ECO:0000256" key="9">
    <source>
        <dbReference type="ARBA" id="ARBA00023157"/>
    </source>
</evidence>
<dbReference type="InterPro" id="IPR006068">
    <property type="entry name" value="ATPase_P-typ_cation-transptr_C"/>
</dbReference>
<accession>A0A9P7ZXH7</accession>
<dbReference type="InterPro" id="IPR000859">
    <property type="entry name" value="CUB_dom"/>
</dbReference>
<dbReference type="SUPFAM" id="SSF81660">
    <property type="entry name" value="Metal cation-transporting ATPase, ATP-binding domain N"/>
    <property type="match status" value="1"/>
</dbReference>
<dbReference type="PRINTS" id="PR00119">
    <property type="entry name" value="CATATPASE"/>
</dbReference>
<feature type="transmembrane region" description="Helical" evidence="12">
    <location>
        <begin position="1055"/>
        <end position="1077"/>
    </location>
</feature>
<dbReference type="GO" id="GO:0006874">
    <property type="term" value="P:intracellular calcium ion homeostasis"/>
    <property type="evidence" value="ECO:0007669"/>
    <property type="project" value="TreeGrafter"/>
</dbReference>
<feature type="transmembrane region" description="Helical" evidence="12">
    <location>
        <begin position="2111"/>
        <end position="2132"/>
    </location>
</feature>
<dbReference type="Pfam" id="PF00431">
    <property type="entry name" value="CUB"/>
    <property type="match status" value="1"/>
</dbReference>
<dbReference type="InterPro" id="IPR059000">
    <property type="entry name" value="ATPase_P-type_domA"/>
</dbReference>
<feature type="region of interest" description="Disordered" evidence="11">
    <location>
        <begin position="1673"/>
        <end position="1696"/>
    </location>
</feature>
<feature type="region of interest" description="Disordered" evidence="11">
    <location>
        <begin position="1"/>
        <end position="108"/>
    </location>
</feature>
<keyword evidence="8 12" id="KW-0472">Membrane</keyword>
<dbReference type="Pfam" id="PF00689">
    <property type="entry name" value="Cation_ATPase_C"/>
    <property type="match status" value="1"/>
</dbReference>
<keyword evidence="5" id="KW-0677">Repeat</keyword>
<evidence type="ECO:0000256" key="2">
    <source>
        <dbReference type="ARBA" id="ARBA00022441"/>
    </source>
</evidence>
<feature type="region of interest" description="Disordered" evidence="11">
    <location>
        <begin position="2623"/>
        <end position="2671"/>
    </location>
</feature>
<dbReference type="SUPFAM" id="SSF117281">
    <property type="entry name" value="Kelch motif"/>
    <property type="match status" value="1"/>
</dbReference>
<evidence type="ECO:0000256" key="4">
    <source>
        <dbReference type="ARBA" id="ARBA00022723"/>
    </source>
</evidence>
<dbReference type="InterPro" id="IPR008250">
    <property type="entry name" value="ATPase_P-typ_transduc_dom_A_sf"/>
</dbReference>
<dbReference type="CDD" id="cd00041">
    <property type="entry name" value="CUB"/>
    <property type="match status" value="1"/>
</dbReference>
<name>A0A9P7ZXH7_MORAP</name>
<evidence type="ECO:0000313" key="14">
    <source>
        <dbReference type="EMBL" id="KAG9320373.1"/>
    </source>
</evidence>
<evidence type="ECO:0000313" key="15">
    <source>
        <dbReference type="Proteomes" id="UP000717515"/>
    </source>
</evidence>
<dbReference type="SMART" id="SM00042">
    <property type="entry name" value="CUB"/>
    <property type="match status" value="1"/>
</dbReference>
<dbReference type="EMBL" id="JAIFTL010000296">
    <property type="protein sequence ID" value="KAG9320373.1"/>
    <property type="molecule type" value="Genomic_DNA"/>
</dbReference>
<reference evidence="14" key="1">
    <citation type="submission" date="2021-07" db="EMBL/GenBank/DDBJ databases">
        <title>Draft genome of Mortierella alpina, strain LL118, isolated from an aspen leaf litter sample.</title>
        <authorList>
            <person name="Yang S."/>
            <person name="Vinatzer B.A."/>
        </authorList>
    </citation>
    <scope>NUCLEOTIDE SEQUENCE</scope>
    <source>
        <strain evidence="14">LL118</strain>
    </source>
</reference>
<dbReference type="InterPro" id="IPR056737">
    <property type="entry name" value="Beta-prop_ATRN-MKLN-like"/>
</dbReference>
<evidence type="ECO:0000256" key="6">
    <source>
        <dbReference type="ARBA" id="ARBA00022842"/>
    </source>
</evidence>
<feature type="compositionally biased region" description="Basic and acidic residues" evidence="11">
    <location>
        <begin position="2564"/>
        <end position="2576"/>
    </location>
</feature>